<comment type="caution">
    <text evidence="1">The sequence shown here is derived from an EMBL/GenBank/DDBJ whole genome shotgun (WGS) entry which is preliminary data.</text>
</comment>
<keyword evidence="2" id="KW-1185">Reference proteome</keyword>
<sequence length="86" mass="9819">MQPQGKTTMKANQEVLNNLSNKSSFLDFVFFIFDVFSKYKGLSVTQTTCKCSVCKSHEIACHLKNKCIFNCLSFVYLLVVCICFEL</sequence>
<protein>
    <submittedName>
        <fullName evidence="1">Uncharacterized protein</fullName>
    </submittedName>
</protein>
<reference evidence="1" key="1">
    <citation type="submission" date="2022-07" db="EMBL/GenBank/DDBJ databases">
        <authorList>
            <person name="Macas J."/>
            <person name="Novak P."/>
            <person name="Neumann P."/>
        </authorList>
    </citation>
    <scope>NUCLEOTIDE SEQUENCE</scope>
</reference>
<accession>A0A9P0ZP10</accession>
<evidence type="ECO:0000313" key="1">
    <source>
        <dbReference type="EMBL" id="CAH9108866.1"/>
    </source>
</evidence>
<organism evidence="1 2">
    <name type="scientific">Cuscuta europaea</name>
    <name type="common">European dodder</name>
    <dbReference type="NCBI Taxonomy" id="41803"/>
    <lineage>
        <taxon>Eukaryota</taxon>
        <taxon>Viridiplantae</taxon>
        <taxon>Streptophyta</taxon>
        <taxon>Embryophyta</taxon>
        <taxon>Tracheophyta</taxon>
        <taxon>Spermatophyta</taxon>
        <taxon>Magnoliopsida</taxon>
        <taxon>eudicotyledons</taxon>
        <taxon>Gunneridae</taxon>
        <taxon>Pentapetalae</taxon>
        <taxon>asterids</taxon>
        <taxon>lamiids</taxon>
        <taxon>Solanales</taxon>
        <taxon>Convolvulaceae</taxon>
        <taxon>Cuscuteae</taxon>
        <taxon>Cuscuta</taxon>
        <taxon>Cuscuta subgen. Cuscuta</taxon>
    </lineage>
</organism>
<dbReference type="Proteomes" id="UP001152484">
    <property type="component" value="Unassembled WGS sequence"/>
</dbReference>
<gene>
    <name evidence="1" type="ORF">CEURO_LOCUS18254</name>
</gene>
<name>A0A9P0ZP10_CUSEU</name>
<proteinExistence type="predicted"/>
<evidence type="ECO:0000313" key="2">
    <source>
        <dbReference type="Proteomes" id="UP001152484"/>
    </source>
</evidence>
<dbReference type="AlphaFoldDB" id="A0A9P0ZP10"/>
<dbReference type="EMBL" id="CAMAPE010000052">
    <property type="protein sequence ID" value="CAH9108866.1"/>
    <property type="molecule type" value="Genomic_DNA"/>
</dbReference>